<name>A0AAU9MN18_9ASTR</name>
<organism evidence="1 2">
    <name type="scientific">Lactuca virosa</name>
    <dbReference type="NCBI Taxonomy" id="75947"/>
    <lineage>
        <taxon>Eukaryota</taxon>
        <taxon>Viridiplantae</taxon>
        <taxon>Streptophyta</taxon>
        <taxon>Embryophyta</taxon>
        <taxon>Tracheophyta</taxon>
        <taxon>Spermatophyta</taxon>
        <taxon>Magnoliopsida</taxon>
        <taxon>eudicotyledons</taxon>
        <taxon>Gunneridae</taxon>
        <taxon>Pentapetalae</taxon>
        <taxon>asterids</taxon>
        <taxon>campanulids</taxon>
        <taxon>Asterales</taxon>
        <taxon>Asteraceae</taxon>
        <taxon>Cichorioideae</taxon>
        <taxon>Cichorieae</taxon>
        <taxon>Lactucinae</taxon>
        <taxon>Lactuca</taxon>
    </lineage>
</organism>
<keyword evidence="2" id="KW-1185">Reference proteome</keyword>
<protein>
    <submittedName>
        <fullName evidence="1">Uncharacterized protein</fullName>
    </submittedName>
</protein>
<proteinExistence type="predicted"/>
<dbReference type="Proteomes" id="UP001157418">
    <property type="component" value="Unassembled WGS sequence"/>
</dbReference>
<evidence type="ECO:0000313" key="1">
    <source>
        <dbReference type="EMBL" id="CAH1423330.1"/>
    </source>
</evidence>
<comment type="caution">
    <text evidence="1">The sequence shown here is derived from an EMBL/GenBank/DDBJ whole genome shotgun (WGS) entry which is preliminary data.</text>
</comment>
<dbReference type="EMBL" id="CAKMRJ010001112">
    <property type="protein sequence ID" value="CAH1423330.1"/>
    <property type="molecule type" value="Genomic_DNA"/>
</dbReference>
<evidence type="ECO:0000313" key="2">
    <source>
        <dbReference type="Proteomes" id="UP001157418"/>
    </source>
</evidence>
<gene>
    <name evidence="1" type="ORF">LVIROSA_LOCUS10612</name>
</gene>
<reference evidence="1 2" key="1">
    <citation type="submission" date="2022-01" db="EMBL/GenBank/DDBJ databases">
        <authorList>
            <person name="Xiong W."/>
            <person name="Schranz E."/>
        </authorList>
    </citation>
    <scope>NUCLEOTIDE SEQUENCE [LARGE SCALE GENOMIC DNA]</scope>
</reference>
<accession>A0AAU9MN18</accession>
<dbReference type="AlphaFoldDB" id="A0AAU9MN18"/>
<dbReference type="PANTHER" id="PTHR34484">
    <property type="entry name" value="OS02G0832600 PROTEIN"/>
    <property type="match status" value="1"/>
</dbReference>
<sequence length="160" mass="17974">MVVISDHVSGDVEQLRWALRDVAISATGVAHGKKGNDKRNTSLVSPCPVNSSVLPTPIFSPSRDVLVDMAKEEWGVDGYGLMKGLIRLLSPGNDEEDEEGRPSEGDVEEHLEVERREYHDLSIFEMIYPNYNGAGLIDFDLLISLKWICYLIYWFNFGSI</sequence>
<dbReference type="PANTHER" id="PTHR34484:SF2">
    <property type="entry name" value="OS02G0832600 PROTEIN"/>
    <property type="match status" value="1"/>
</dbReference>